<organism evidence="2 3">
    <name type="scientific">Ilumatobacter fluminis</name>
    <dbReference type="NCBI Taxonomy" id="467091"/>
    <lineage>
        <taxon>Bacteria</taxon>
        <taxon>Bacillati</taxon>
        <taxon>Actinomycetota</taxon>
        <taxon>Acidimicrobiia</taxon>
        <taxon>Acidimicrobiales</taxon>
        <taxon>Ilumatobacteraceae</taxon>
        <taxon>Ilumatobacter</taxon>
    </lineage>
</organism>
<name>A0A4R7HZR6_9ACTN</name>
<gene>
    <name evidence="2" type="ORF">BDK89_2243</name>
</gene>
<reference evidence="2 3" key="1">
    <citation type="submission" date="2019-03" db="EMBL/GenBank/DDBJ databases">
        <title>Sequencing the genomes of 1000 actinobacteria strains.</title>
        <authorList>
            <person name="Klenk H.-P."/>
        </authorList>
    </citation>
    <scope>NUCLEOTIDE SEQUENCE [LARGE SCALE GENOMIC DNA]</scope>
    <source>
        <strain evidence="2 3">DSM 18936</strain>
    </source>
</reference>
<sequence length="129" mass="14096">MPTETRPTHEFARHVGEAMAEARWGDVLDVVAPDVVTHIPAVGDLHGVDALAGFLLETAAKTDDGERFELIDALAGETHAALYFRITATRQGRAPLDNLTVHLARLDGNRIVEIWFHNFDGPAVAAFWA</sequence>
<dbReference type="OrthoDB" id="8375282at2"/>
<dbReference type="SUPFAM" id="SSF54427">
    <property type="entry name" value="NTF2-like"/>
    <property type="match status" value="1"/>
</dbReference>
<dbReference type="EMBL" id="SOAU01000001">
    <property type="protein sequence ID" value="TDT16651.1"/>
    <property type="molecule type" value="Genomic_DNA"/>
</dbReference>
<accession>A0A4R7HZR6</accession>
<dbReference type="InterPro" id="IPR032710">
    <property type="entry name" value="NTF2-like_dom_sf"/>
</dbReference>
<evidence type="ECO:0000313" key="3">
    <source>
        <dbReference type="Proteomes" id="UP000294558"/>
    </source>
</evidence>
<dbReference type="AlphaFoldDB" id="A0A4R7HZR6"/>
<dbReference type="InterPro" id="IPR037401">
    <property type="entry name" value="SnoaL-like"/>
</dbReference>
<dbReference type="Pfam" id="PF12680">
    <property type="entry name" value="SnoaL_2"/>
    <property type="match status" value="1"/>
</dbReference>
<evidence type="ECO:0000313" key="2">
    <source>
        <dbReference type="EMBL" id="TDT16651.1"/>
    </source>
</evidence>
<dbReference type="Proteomes" id="UP000294558">
    <property type="component" value="Unassembled WGS sequence"/>
</dbReference>
<comment type="caution">
    <text evidence="2">The sequence shown here is derived from an EMBL/GenBank/DDBJ whole genome shotgun (WGS) entry which is preliminary data.</text>
</comment>
<feature type="domain" description="SnoaL-like" evidence="1">
    <location>
        <begin position="17"/>
        <end position="114"/>
    </location>
</feature>
<keyword evidence="3" id="KW-1185">Reference proteome</keyword>
<evidence type="ECO:0000259" key="1">
    <source>
        <dbReference type="Pfam" id="PF12680"/>
    </source>
</evidence>
<protein>
    <recommendedName>
        <fullName evidence="1">SnoaL-like domain-containing protein</fullName>
    </recommendedName>
</protein>
<dbReference type="Gene3D" id="3.10.450.50">
    <property type="match status" value="1"/>
</dbReference>
<proteinExistence type="predicted"/>
<dbReference type="RefSeq" id="WP_133869008.1">
    <property type="nucleotide sequence ID" value="NZ_SOAU01000001.1"/>
</dbReference>